<name>A0ABQ5F205_9ASTR</name>
<comment type="caution">
    <text evidence="1">The sequence shown here is derived from an EMBL/GenBank/DDBJ whole genome shotgun (WGS) entry which is preliminary data.</text>
</comment>
<dbReference type="Proteomes" id="UP001151760">
    <property type="component" value="Unassembled WGS sequence"/>
</dbReference>
<sequence>MCTGLQLLGPGAKKPYGGNPNLYVASYYEKEVKTSRKGESITLIEVTNSLRLPEARHLIDCPHPEMKGVVGPIKEHPTTALKNLVLAYMGSPSCLSKMKDGTKPMCHVTNRELNKADGKETVSPHPSIE</sequence>
<evidence type="ECO:0000313" key="2">
    <source>
        <dbReference type="Proteomes" id="UP001151760"/>
    </source>
</evidence>
<keyword evidence="2" id="KW-1185">Reference proteome</keyword>
<accession>A0ABQ5F205</accession>
<gene>
    <name evidence="1" type="ORF">Tco_0992397</name>
</gene>
<reference evidence="1" key="2">
    <citation type="submission" date="2022-01" db="EMBL/GenBank/DDBJ databases">
        <authorList>
            <person name="Yamashiro T."/>
            <person name="Shiraishi A."/>
            <person name="Satake H."/>
            <person name="Nakayama K."/>
        </authorList>
    </citation>
    <scope>NUCLEOTIDE SEQUENCE</scope>
</reference>
<protein>
    <submittedName>
        <fullName evidence="1">Uncharacterized protein</fullName>
    </submittedName>
</protein>
<reference evidence="1" key="1">
    <citation type="journal article" date="2022" name="Int. J. Mol. Sci.">
        <title>Draft Genome of Tanacetum Coccineum: Genomic Comparison of Closely Related Tanacetum-Family Plants.</title>
        <authorList>
            <person name="Yamashiro T."/>
            <person name="Shiraishi A."/>
            <person name="Nakayama K."/>
            <person name="Satake H."/>
        </authorList>
    </citation>
    <scope>NUCLEOTIDE SEQUENCE</scope>
</reference>
<evidence type="ECO:0000313" key="1">
    <source>
        <dbReference type="EMBL" id="GJT57343.1"/>
    </source>
</evidence>
<organism evidence="1 2">
    <name type="scientific">Tanacetum coccineum</name>
    <dbReference type="NCBI Taxonomy" id="301880"/>
    <lineage>
        <taxon>Eukaryota</taxon>
        <taxon>Viridiplantae</taxon>
        <taxon>Streptophyta</taxon>
        <taxon>Embryophyta</taxon>
        <taxon>Tracheophyta</taxon>
        <taxon>Spermatophyta</taxon>
        <taxon>Magnoliopsida</taxon>
        <taxon>eudicotyledons</taxon>
        <taxon>Gunneridae</taxon>
        <taxon>Pentapetalae</taxon>
        <taxon>asterids</taxon>
        <taxon>campanulids</taxon>
        <taxon>Asterales</taxon>
        <taxon>Asteraceae</taxon>
        <taxon>Asteroideae</taxon>
        <taxon>Anthemideae</taxon>
        <taxon>Anthemidinae</taxon>
        <taxon>Tanacetum</taxon>
    </lineage>
</organism>
<dbReference type="EMBL" id="BQNB010016923">
    <property type="protein sequence ID" value="GJT57343.1"/>
    <property type="molecule type" value="Genomic_DNA"/>
</dbReference>
<proteinExistence type="predicted"/>